<feature type="transmembrane region" description="Helical" evidence="6">
    <location>
        <begin position="312"/>
        <end position="332"/>
    </location>
</feature>
<comment type="caution">
    <text evidence="7">The sequence shown here is derived from an EMBL/GenBank/DDBJ whole genome shotgun (WGS) entry which is preliminary data.</text>
</comment>
<dbReference type="InterPro" id="IPR050833">
    <property type="entry name" value="Poly_Biosynth_Transport"/>
</dbReference>
<organism evidence="7 8">
    <name type="scientific">Sulfobacillus benefaciens</name>
    <dbReference type="NCBI Taxonomy" id="453960"/>
    <lineage>
        <taxon>Bacteria</taxon>
        <taxon>Bacillati</taxon>
        <taxon>Bacillota</taxon>
        <taxon>Clostridia</taxon>
        <taxon>Eubacteriales</taxon>
        <taxon>Clostridiales Family XVII. Incertae Sedis</taxon>
        <taxon>Sulfobacillus</taxon>
    </lineage>
</organism>
<accession>A0A2T2X4G5</accession>
<keyword evidence="4 6" id="KW-1133">Transmembrane helix</keyword>
<proteinExistence type="predicted"/>
<evidence type="ECO:0000256" key="5">
    <source>
        <dbReference type="ARBA" id="ARBA00023136"/>
    </source>
</evidence>
<evidence type="ECO:0000256" key="3">
    <source>
        <dbReference type="ARBA" id="ARBA00022692"/>
    </source>
</evidence>
<keyword evidence="5 6" id="KW-0472">Membrane</keyword>
<reference evidence="7 8" key="1">
    <citation type="journal article" date="2014" name="BMC Genomics">
        <title>Comparison of environmental and isolate Sulfobacillus genomes reveals diverse carbon, sulfur, nitrogen, and hydrogen metabolisms.</title>
        <authorList>
            <person name="Justice N.B."/>
            <person name="Norman A."/>
            <person name="Brown C.T."/>
            <person name="Singh A."/>
            <person name="Thomas B.C."/>
            <person name="Banfield J.F."/>
        </authorList>
    </citation>
    <scope>NUCLEOTIDE SEQUENCE [LARGE SCALE GENOMIC DNA]</scope>
    <source>
        <strain evidence="7">AMDSBA1</strain>
    </source>
</reference>
<dbReference type="GO" id="GO:0005886">
    <property type="term" value="C:plasma membrane"/>
    <property type="evidence" value="ECO:0007669"/>
    <property type="project" value="UniProtKB-SubCell"/>
</dbReference>
<name>A0A2T2X4G5_9FIRM</name>
<feature type="transmembrane region" description="Helical" evidence="6">
    <location>
        <begin position="378"/>
        <end position="396"/>
    </location>
</feature>
<dbReference type="InterPro" id="IPR002797">
    <property type="entry name" value="Polysacc_synth"/>
</dbReference>
<feature type="transmembrane region" description="Helical" evidence="6">
    <location>
        <begin position="85"/>
        <end position="108"/>
    </location>
</feature>
<comment type="subcellular location">
    <subcellularLocation>
        <location evidence="1">Cell membrane</location>
        <topology evidence="1">Multi-pass membrane protein</topology>
    </subcellularLocation>
</comment>
<keyword evidence="2" id="KW-1003">Cell membrane</keyword>
<evidence type="ECO:0000256" key="4">
    <source>
        <dbReference type="ARBA" id="ARBA00022989"/>
    </source>
</evidence>
<dbReference type="Pfam" id="PF01943">
    <property type="entry name" value="Polysacc_synt"/>
    <property type="match status" value="1"/>
</dbReference>
<evidence type="ECO:0000313" key="8">
    <source>
        <dbReference type="Proteomes" id="UP000242699"/>
    </source>
</evidence>
<dbReference type="PANTHER" id="PTHR30250">
    <property type="entry name" value="PST FAMILY PREDICTED COLANIC ACID TRANSPORTER"/>
    <property type="match status" value="1"/>
</dbReference>
<evidence type="ECO:0000256" key="2">
    <source>
        <dbReference type="ARBA" id="ARBA00022475"/>
    </source>
</evidence>
<evidence type="ECO:0000256" key="6">
    <source>
        <dbReference type="SAM" id="Phobius"/>
    </source>
</evidence>
<feature type="transmembrane region" description="Helical" evidence="6">
    <location>
        <begin position="128"/>
        <end position="148"/>
    </location>
</feature>
<dbReference type="Proteomes" id="UP000242699">
    <property type="component" value="Unassembled WGS sequence"/>
</dbReference>
<feature type="transmembrane region" description="Helical" evidence="6">
    <location>
        <begin position="43"/>
        <end position="64"/>
    </location>
</feature>
<sequence>MNTISHRLFKNSSMIATANVLTLLIGFAALPIVIHFIGLSLYGVWVIVFGLVTMLAIFDFGVGGTFVTQLSMALARHDTRQARQILTLSVIFYLALAALFSPLLYFLVPSLPLWLHIAPRFWHAVKPLIPWLYLFVFLSQAFSAFTSLAAADQRFAFVSILGVLGQLTNSGLLILLLIFHLGLPSFIIALYASWVIPTLAYIVLSLRILKQWPFTIPWPLPRPLIVQLASFSGWLQINRISNQITNEIDRILIGIYVSPAAAGVFQIAYRITRVAKSFPGSLTGAILPVISHWEATDNHDRIRQSFRDASRYMVALTFFLGVFFWSSERVIFHFWLEHHYQGEFIAMALLTVTVVVNSLTAIGTTILRGIGKPRLESYYAILNALAKIAISLSLAARFKLPGILLGTVLGTTLGSFYFLWLFFRYMDMTWGEGLWSWVRPIVIVSALSGIATNILTKQVPLPPGRPGSLVLTAAFGIFYTVIYAYGLNLFGFYRESSDVERLTQILPRPLLIIGQRLHVLPRLSHTAHI</sequence>
<dbReference type="EMBL" id="PXYT01000016">
    <property type="protein sequence ID" value="PSR29346.1"/>
    <property type="molecule type" value="Genomic_DNA"/>
</dbReference>
<keyword evidence="3 6" id="KW-0812">Transmembrane</keyword>
<feature type="transmembrane region" description="Helical" evidence="6">
    <location>
        <begin position="402"/>
        <end position="422"/>
    </location>
</feature>
<evidence type="ECO:0000313" key="7">
    <source>
        <dbReference type="EMBL" id="PSR29346.1"/>
    </source>
</evidence>
<feature type="transmembrane region" description="Helical" evidence="6">
    <location>
        <begin position="434"/>
        <end position="456"/>
    </location>
</feature>
<dbReference type="AlphaFoldDB" id="A0A2T2X4G5"/>
<gene>
    <name evidence="7" type="ORF">C7B43_08360</name>
</gene>
<feature type="transmembrane region" description="Helical" evidence="6">
    <location>
        <begin position="12"/>
        <end position="37"/>
    </location>
</feature>
<feature type="transmembrane region" description="Helical" evidence="6">
    <location>
        <begin position="185"/>
        <end position="204"/>
    </location>
</feature>
<protein>
    <submittedName>
        <fullName evidence="7">Uncharacterized protein</fullName>
    </submittedName>
</protein>
<feature type="transmembrane region" description="Helical" evidence="6">
    <location>
        <begin position="468"/>
        <end position="493"/>
    </location>
</feature>
<evidence type="ECO:0000256" key="1">
    <source>
        <dbReference type="ARBA" id="ARBA00004651"/>
    </source>
</evidence>
<dbReference type="PANTHER" id="PTHR30250:SF26">
    <property type="entry name" value="PSMA PROTEIN"/>
    <property type="match status" value="1"/>
</dbReference>
<feature type="transmembrane region" description="Helical" evidence="6">
    <location>
        <begin position="155"/>
        <end position="179"/>
    </location>
</feature>
<feature type="transmembrane region" description="Helical" evidence="6">
    <location>
        <begin position="344"/>
        <end position="366"/>
    </location>
</feature>